<feature type="transmembrane region" description="Helical" evidence="2">
    <location>
        <begin position="198"/>
        <end position="220"/>
    </location>
</feature>
<feature type="transmembrane region" description="Helical" evidence="2">
    <location>
        <begin position="445"/>
        <end position="463"/>
    </location>
</feature>
<dbReference type="PANTHER" id="PTHR43849:SF2">
    <property type="entry name" value="BLL3936 PROTEIN"/>
    <property type="match status" value="1"/>
</dbReference>
<comment type="subcellular location">
    <subcellularLocation>
        <location evidence="1">Cell inner membrane</location>
        <topology evidence="1">Multi-pass membrane protein</topology>
    </subcellularLocation>
</comment>
<feature type="transmembrane region" description="Helical" evidence="2">
    <location>
        <begin position="324"/>
        <end position="344"/>
    </location>
</feature>
<feature type="transmembrane region" description="Helical" evidence="2">
    <location>
        <begin position="549"/>
        <end position="572"/>
    </location>
</feature>
<feature type="transmembrane region" description="Helical" evidence="2">
    <location>
        <begin position="469"/>
        <end position="490"/>
    </location>
</feature>
<dbReference type="EMBL" id="CP159253">
    <property type="protein sequence ID" value="XCG48681.1"/>
    <property type="molecule type" value="Genomic_DNA"/>
</dbReference>
<sequence length="864" mass="92206">MSEAKEQPAEVDLEQLEQLVAEADTGGRHAVGLAGKALLWVAVAWSLFQLWYASPLPFIFGFGVLNDTEARAIHLGFALFLTFTAYPALRSSPRDRVPLLDWILALVGAFAGAYLFLFYVQLSGRPGQPTTLDLVTGTVGIVLLLEATRRALGLPMVVVASVFIFYTFAGQYMPDVIQHRGASLVKFLNHQWLTTEGVFGIALGVSTSFVFLFVLFGTLLEKAGAGNWMMQISIALLGHLRGGPAKVAVVSSALNGVVSGSSVSNVVSGGIFTIPLMKRTGLSGVKAGAIEATASINGQIMPPVMGAAAFLMVEYVGIPYSEIIKHAIMPAVFSYLALLYMVHLEAVKLDMQPIPQRPTPRRERWLRMGLGLSGSILAICILYYGIIAIQAAFGAAAPTLLALAGIVLYVATIWYSSRYPDLELDDPNTPILELPRAWDVTRTGLDFLIPIVVLLWCLMVEQLSPGLSAFWATVTILAIVATRKPLMAIFRRENLTGATRAAGADLIDGLALGARNMIGIAVATATAGIVVGTITLTGLGLMMTELVEFISGGNVILMLILIAAISLVLGMGIPTTANYILVATLMAPVVVDLGAQAGLAIPLIAVHLFVFYFGIMADITPPVGLASFAAAAISKEDPIATGFQGAFYSLRTAILPFVFIFNPSILLIGVDTWPHIFWVAAVSLAAILIFSAATMNFFVTKSRLWESAVLLLVCFTLFRPDWWLNQVSPPYEELPASEFLAAVEQAPPGGRLNFVVEGIDLMGDDVRKTVNVPLGEPAEPLERLRRIGLTITPAGDTLMITNVGFGSYAKRIGLDVGYDVTAVLKKADQPSSLIPIGAALAVTAAIAGLQLARKRAAARESHAA</sequence>
<dbReference type="PANTHER" id="PTHR43849">
    <property type="entry name" value="BLL3936 PROTEIN"/>
    <property type="match status" value="1"/>
</dbReference>
<feature type="transmembrane region" description="Helical" evidence="2">
    <location>
        <begin position="520"/>
        <end position="543"/>
    </location>
</feature>
<evidence type="ECO:0000259" key="3">
    <source>
        <dbReference type="Pfam" id="PF06808"/>
    </source>
</evidence>
<keyword evidence="1" id="KW-0813">Transport</keyword>
<keyword evidence="2" id="KW-1133">Transmembrane helix</keyword>
<feature type="transmembrane region" description="Helical" evidence="2">
    <location>
        <begin position="72"/>
        <end position="89"/>
    </location>
</feature>
<feature type="transmembrane region" description="Helical" evidence="2">
    <location>
        <begin position="704"/>
        <end position="724"/>
    </location>
</feature>
<evidence type="ECO:0000256" key="1">
    <source>
        <dbReference type="RuleBase" id="RU369079"/>
    </source>
</evidence>
<gene>
    <name evidence="4" type="ORF">ABVK50_26255</name>
</gene>
<comment type="function">
    <text evidence="1">Part of the tripartite ATP-independent periplasmic (TRAP) transport system.</text>
</comment>
<feature type="transmembrane region" description="Helical" evidence="2">
    <location>
        <begin position="37"/>
        <end position="60"/>
    </location>
</feature>
<feature type="transmembrane region" description="Helical" evidence="2">
    <location>
        <begin position="676"/>
        <end position="697"/>
    </location>
</feature>
<dbReference type="Pfam" id="PF11874">
    <property type="entry name" value="DUF3394"/>
    <property type="match status" value="1"/>
</dbReference>
<keyword evidence="2" id="KW-0812">Transmembrane</keyword>
<name>A0AAU8CQT1_9HYPH</name>
<dbReference type="GO" id="GO:0022857">
    <property type="term" value="F:transmembrane transporter activity"/>
    <property type="evidence" value="ECO:0007669"/>
    <property type="project" value="UniProtKB-UniRule"/>
</dbReference>
<evidence type="ECO:0000256" key="2">
    <source>
        <dbReference type="SAM" id="Phobius"/>
    </source>
</evidence>
<accession>A0AAU8CQT1</accession>
<feature type="transmembrane region" description="Helical" evidence="2">
    <location>
        <begin position="833"/>
        <end position="852"/>
    </location>
</feature>
<feature type="transmembrane region" description="Helical" evidence="2">
    <location>
        <begin position="300"/>
        <end position="318"/>
    </location>
</feature>
<feature type="transmembrane region" description="Helical" evidence="2">
    <location>
        <begin position="645"/>
        <end position="670"/>
    </location>
</feature>
<dbReference type="InterPro" id="IPR010656">
    <property type="entry name" value="DctM"/>
</dbReference>
<feature type="transmembrane region" description="Helical" evidence="2">
    <location>
        <begin position="392"/>
        <end position="415"/>
    </location>
</feature>
<organism evidence="4">
    <name type="scientific">Mesorhizobium sp. WSM2240</name>
    <dbReference type="NCBI Taxonomy" id="3228851"/>
    <lineage>
        <taxon>Bacteria</taxon>
        <taxon>Pseudomonadati</taxon>
        <taxon>Pseudomonadota</taxon>
        <taxon>Alphaproteobacteria</taxon>
        <taxon>Hyphomicrobiales</taxon>
        <taxon>Phyllobacteriaceae</taxon>
        <taxon>Mesorhizobium</taxon>
    </lineage>
</organism>
<keyword evidence="2" id="KW-0472">Membrane</keyword>
<dbReference type="NCBIfam" id="TIGR02123">
    <property type="entry name" value="TRAP_fused"/>
    <property type="match status" value="1"/>
</dbReference>
<dbReference type="GO" id="GO:0005886">
    <property type="term" value="C:plasma membrane"/>
    <property type="evidence" value="ECO:0007669"/>
    <property type="project" value="UniProtKB-SubCell"/>
</dbReference>
<feature type="transmembrane region" description="Helical" evidence="2">
    <location>
        <begin position="610"/>
        <end position="633"/>
    </location>
</feature>
<feature type="transmembrane region" description="Helical" evidence="2">
    <location>
        <begin position="101"/>
        <end position="120"/>
    </location>
</feature>
<keyword evidence="1" id="KW-1003">Cell membrane</keyword>
<dbReference type="Pfam" id="PF06808">
    <property type="entry name" value="DctM"/>
    <property type="match status" value="1"/>
</dbReference>
<feature type="domain" description="TRAP C4-dicarboxylate transport system permease DctM subunit" evidence="3">
    <location>
        <begin position="139"/>
        <end position="395"/>
    </location>
</feature>
<proteinExistence type="predicted"/>
<protein>
    <submittedName>
        <fullName evidence="4">TRAP transporter permease</fullName>
    </submittedName>
</protein>
<keyword evidence="1" id="KW-0997">Cell inner membrane</keyword>
<reference evidence="4" key="1">
    <citation type="submission" date="2024-06" db="EMBL/GenBank/DDBJ databases">
        <title>Mesorhizobium karijinii sp. nov., a symbiont of the iconic Swainsona formosa from arid Australia.</title>
        <authorList>
            <person name="Hill Y.J."/>
            <person name="Watkin E.L.J."/>
            <person name="O'Hara G.W."/>
            <person name="Terpolilli J."/>
            <person name="Tye M.L."/>
            <person name="Kohlmeier M.G."/>
        </authorList>
    </citation>
    <scope>NUCLEOTIDE SEQUENCE</scope>
    <source>
        <strain evidence="4">WSM2240</strain>
    </source>
</reference>
<evidence type="ECO:0000313" key="4">
    <source>
        <dbReference type="EMBL" id="XCG48681.1"/>
    </source>
</evidence>
<dbReference type="InterPro" id="IPR011853">
    <property type="entry name" value="TRAP_DctM-Dct_fused"/>
</dbReference>
<dbReference type="AlphaFoldDB" id="A0AAU8CQT1"/>
<dbReference type="InterPro" id="IPR021814">
    <property type="entry name" value="DUF3394"/>
</dbReference>
<feature type="transmembrane region" description="Helical" evidence="2">
    <location>
        <begin position="126"/>
        <end position="145"/>
    </location>
</feature>
<dbReference type="RefSeq" id="WP_353643788.1">
    <property type="nucleotide sequence ID" value="NZ_CP159253.1"/>
</dbReference>
<feature type="transmembrane region" description="Helical" evidence="2">
    <location>
        <begin position="579"/>
        <end position="604"/>
    </location>
</feature>
<feature type="transmembrane region" description="Helical" evidence="2">
    <location>
        <begin position="152"/>
        <end position="169"/>
    </location>
</feature>
<feature type="transmembrane region" description="Helical" evidence="2">
    <location>
        <begin position="365"/>
        <end position="386"/>
    </location>
</feature>